<protein>
    <recommendedName>
        <fullName evidence="12">Torsin-1A-interacting protein 1/2 AAA+ activator domain-containing protein</fullName>
    </recommendedName>
</protein>
<comment type="similarity">
    <text evidence="2">Belongs to the TOR1AIP family.</text>
</comment>
<evidence type="ECO:0000256" key="1">
    <source>
        <dbReference type="ARBA" id="ARBA00004259"/>
    </source>
</evidence>
<proteinExistence type="inferred from homology"/>
<dbReference type="InterPro" id="IPR008662">
    <property type="entry name" value="TOIP1/2"/>
</dbReference>
<evidence type="ECO:0000256" key="6">
    <source>
        <dbReference type="ARBA" id="ARBA00023136"/>
    </source>
</evidence>
<dbReference type="EMBL" id="CATNWA010014116">
    <property type="protein sequence ID" value="CAI9567666.1"/>
    <property type="molecule type" value="Genomic_DNA"/>
</dbReference>
<evidence type="ECO:0000313" key="14">
    <source>
        <dbReference type="Proteomes" id="UP001162483"/>
    </source>
</evidence>
<dbReference type="InterPro" id="IPR046753">
    <property type="entry name" value="TOIP1/2_C"/>
</dbReference>
<evidence type="ECO:0000256" key="8">
    <source>
        <dbReference type="ARBA" id="ARBA00023242"/>
    </source>
</evidence>
<name>A0ABN9D7R2_9NEOB</name>
<feature type="compositionally biased region" description="Basic and acidic residues" evidence="10">
    <location>
        <begin position="94"/>
        <end position="117"/>
    </location>
</feature>
<evidence type="ECO:0000259" key="12">
    <source>
        <dbReference type="Pfam" id="PF05609"/>
    </source>
</evidence>
<evidence type="ECO:0000256" key="4">
    <source>
        <dbReference type="ARBA" id="ARBA00022692"/>
    </source>
</evidence>
<feature type="domain" description="Torsin-1A-interacting protein 1/2 AAA+ activator" evidence="12">
    <location>
        <begin position="298"/>
        <end position="515"/>
    </location>
</feature>
<keyword evidence="5 11" id="KW-1133">Transmembrane helix</keyword>
<organism evidence="13 14">
    <name type="scientific">Staurois parvus</name>
    <dbReference type="NCBI Taxonomy" id="386267"/>
    <lineage>
        <taxon>Eukaryota</taxon>
        <taxon>Metazoa</taxon>
        <taxon>Chordata</taxon>
        <taxon>Craniata</taxon>
        <taxon>Vertebrata</taxon>
        <taxon>Euteleostomi</taxon>
        <taxon>Amphibia</taxon>
        <taxon>Batrachia</taxon>
        <taxon>Anura</taxon>
        <taxon>Neobatrachia</taxon>
        <taxon>Ranoidea</taxon>
        <taxon>Ranidae</taxon>
        <taxon>Staurois</taxon>
    </lineage>
</organism>
<evidence type="ECO:0000313" key="13">
    <source>
        <dbReference type="EMBL" id="CAI9567666.1"/>
    </source>
</evidence>
<gene>
    <name evidence="13" type="ORF">SPARVUS_LOCUS6580072</name>
</gene>
<feature type="region of interest" description="Disordered" evidence="10">
    <location>
        <begin position="171"/>
        <end position="191"/>
    </location>
</feature>
<feature type="region of interest" description="Disordered" evidence="10">
    <location>
        <begin position="239"/>
        <end position="259"/>
    </location>
</feature>
<dbReference type="Pfam" id="PF05609">
    <property type="entry name" value="LAP1_C"/>
    <property type="match status" value="1"/>
</dbReference>
<keyword evidence="14" id="KW-1185">Reference proteome</keyword>
<dbReference type="InterPro" id="IPR038599">
    <property type="entry name" value="LAP1C-like_C_sf"/>
</dbReference>
<evidence type="ECO:0000256" key="11">
    <source>
        <dbReference type="SAM" id="Phobius"/>
    </source>
</evidence>
<evidence type="ECO:0000256" key="7">
    <source>
        <dbReference type="ARBA" id="ARBA00023180"/>
    </source>
</evidence>
<comment type="subcellular location">
    <subcellularLocation>
        <location evidence="9">Endomembrane system</location>
        <topology evidence="9">Single-pass membrane protein</topology>
    </subcellularLocation>
    <subcellularLocation>
        <location evidence="1">Nucleus envelope</location>
    </subcellularLocation>
</comment>
<keyword evidence="4 11" id="KW-0812">Transmembrane</keyword>
<feature type="transmembrane region" description="Helical" evidence="11">
    <location>
        <begin position="267"/>
        <end position="286"/>
    </location>
</feature>
<keyword evidence="6 11" id="KW-0472">Membrane</keyword>
<evidence type="ECO:0000256" key="3">
    <source>
        <dbReference type="ARBA" id="ARBA00022553"/>
    </source>
</evidence>
<keyword evidence="3" id="KW-0597">Phosphoprotein</keyword>
<feature type="region of interest" description="Disordered" evidence="10">
    <location>
        <begin position="1"/>
        <end position="143"/>
    </location>
</feature>
<evidence type="ECO:0000256" key="2">
    <source>
        <dbReference type="ARBA" id="ARBA00007860"/>
    </source>
</evidence>
<dbReference type="Proteomes" id="UP001162483">
    <property type="component" value="Unassembled WGS sequence"/>
</dbReference>
<keyword evidence="8" id="KW-0539">Nucleus</keyword>
<dbReference type="PANTHER" id="PTHR18843:SF7">
    <property type="entry name" value="LAMINA-ASSOCIATED POLYPEPTIDE 1B ISOFORM 1-RELATED"/>
    <property type="match status" value="1"/>
</dbReference>
<accession>A0ABN9D7R2</accession>
<dbReference type="PANTHER" id="PTHR18843">
    <property type="entry name" value="TORSIN-1A-INTERACTING PROTEIN"/>
    <property type="match status" value="1"/>
</dbReference>
<feature type="compositionally biased region" description="Basic and acidic residues" evidence="10">
    <location>
        <begin position="38"/>
        <end position="53"/>
    </location>
</feature>
<sequence length="525" mass="58510">MNTRATQRRGAKEAGSVGDNEKPGLLNRPPIRKSQRSKGTEGSDDGNKTKNIQDKVLAGLGDSTKIKTSFSERVASKESPSDSRRKANNLKKSVAVDEGIKEEDSNDSDKESDYEEHSSEDELEFAGQTSPNIQKLLAKGDGTKRTDAGIRRITLPGTLQEGHCGSAGQGYIEEGGNQNRLPPSLRPRKDVKSHPVNIKTNRNYDYFGEKKESIFRQQSQKTAIQRELLQDTKKFEAYSDVEEDQRKPQAVRGADNQSKPQPVRGNFWIPFLALLVISLGVWMLVLNKPSTTNSEKELQVMKAFQDGFRKLPIIFSGQSPDLWHRSQRMLELQLRHKNENKEPAIILLTAAQDAEQMLYCVGNHLAKTYASTLNSSYTVLSGLDMSSEDSDGVKMDIDQRLSAGFQANNKAAVLHRLELLPPGSLIILYKYCDHENAAFKNVALVITVLLKNSTLQPDIELNALEEKVYDFLKETFLNQAKSRTSHNEMDGDKLGGVWSRISHIVLPVFPGKQIVKDCGESNVTP</sequence>
<evidence type="ECO:0000256" key="5">
    <source>
        <dbReference type="ARBA" id="ARBA00022989"/>
    </source>
</evidence>
<evidence type="ECO:0000256" key="10">
    <source>
        <dbReference type="SAM" id="MobiDB-lite"/>
    </source>
</evidence>
<evidence type="ECO:0000256" key="9">
    <source>
        <dbReference type="ARBA" id="ARBA00037847"/>
    </source>
</evidence>
<dbReference type="Gene3D" id="3.40.50.12190">
    <property type="match status" value="1"/>
</dbReference>
<reference evidence="13" key="1">
    <citation type="submission" date="2023-05" db="EMBL/GenBank/DDBJ databases">
        <authorList>
            <person name="Stuckert A."/>
        </authorList>
    </citation>
    <scope>NUCLEOTIDE SEQUENCE</scope>
</reference>
<feature type="compositionally biased region" description="Basic and acidic residues" evidence="10">
    <location>
        <begin position="74"/>
        <end position="85"/>
    </location>
</feature>
<keyword evidence="7" id="KW-0325">Glycoprotein</keyword>
<comment type="caution">
    <text evidence="13">The sequence shown here is derived from an EMBL/GenBank/DDBJ whole genome shotgun (WGS) entry which is preliminary data.</text>
</comment>